<comment type="similarity">
    <text evidence="2 7">Belongs to the DadA oxidoreductase family.</text>
</comment>
<dbReference type="EC" id="1.4.99.-" evidence="7"/>
<protein>
    <recommendedName>
        <fullName evidence="7">D-amino acid dehydrogenase</fullName>
        <ecNumber evidence="7">1.4.99.-</ecNumber>
    </recommendedName>
</protein>
<comment type="catalytic activity">
    <reaction evidence="6 7">
        <text>a D-alpha-amino acid + A + H2O = a 2-oxocarboxylate + AH2 + NH4(+)</text>
        <dbReference type="Rhea" id="RHEA:18125"/>
        <dbReference type="ChEBI" id="CHEBI:13193"/>
        <dbReference type="ChEBI" id="CHEBI:15377"/>
        <dbReference type="ChEBI" id="CHEBI:17499"/>
        <dbReference type="ChEBI" id="CHEBI:28938"/>
        <dbReference type="ChEBI" id="CHEBI:35179"/>
        <dbReference type="ChEBI" id="CHEBI:59871"/>
    </reaction>
</comment>
<dbReference type="PANTHER" id="PTHR13847:SF280">
    <property type="entry name" value="D-AMINO ACID DEHYDROGENASE"/>
    <property type="match status" value="1"/>
</dbReference>
<reference evidence="9 10" key="1">
    <citation type="journal article" date="2013" name="Genome Announc.">
        <title>Draft Genome of Pseudomonas stutzeri Strain NF13, a Nitrogen Fixer Isolated from the Galapagos Rift Hydrothermal Vent.</title>
        <authorList>
            <person name="Pena A."/>
            <person name="Busquets A."/>
            <person name="Gomila M."/>
            <person name="Mayol J."/>
            <person name="Bosch R."/>
            <person name="Nogales B."/>
            <person name="Garcia-Valdes E."/>
            <person name="Bennasar A."/>
            <person name="Lalucat J."/>
        </authorList>
    </citation>
    <scope>NUCLEOTIDE SEQUENCE [LARGE SCALE GENOMIC DNA]</scope>
    <source>
        <strain evidence="9 10">NF13</strain>
    </source>
</reference>
<dbReference type="GO" id="GO:0008718">
    <property type="term" value="F:D-amino-acid dehydrogenase activity"/>
    <property type="evidence" value="ECO:0007669"/>
    <property type="project" value="UniProtKB-UniRule"/>
</dbReference>
<dbReference type="EMBL" id="AOBS01000008">
    <property type="protein sequence ID" value="EME02066.1"/>
    <property type="molecule type" value="Genomic_DNA"/>
</dbReference>
<keyword evidence="4 7" id="KW-0274">FAD</keyword>
<feature type="domain" description="FAD dependent oxidoreductase" evidence="8">
    <location>
        <begin position="2"/>
        <end position="398"/>
    </location>
</feature>
<evidence type="ECO:0000256" key="1">
    <source>
        <dbReference type="ARBA" id="ARBA00001974"/>
    </source>
</evidence>
<dbReference type="PANTHER" id="PTHR13847">
    <property type="entry name" value="SARCOSINE DEHYDROGENASE-RELATED"/>
    <property type="match status" value="1"/>
</dbReference>
<accession>M2TXE5</accession>
<gene>
    <name evidence="7" type="primary">dadA</name>
    <name evidence="9" type="ORF">B381_00855</name>
</gene>
<evidence type="ECO:0000256" key="6">
    <source>
        <dbReference type="ARBA" id="ARBA00047884"/>
    </source>
</evidence>
<comment type="cofactor">
    <cofactor evidence="1 7">
        <name>FAD</name>
        <dbReference type="ChEBI" id="CHEBI:57692"/>
    </cofactor>
</comment>
<dbReference type="GO" id="GO:0005737">
    <property type="term" value="C:cytoplasm"/>
    <property type="evidence" value="ECO:0007669"/>
    <property type="project" value="TreeGrafter"/>
</dbReference>
<dbReference type="FunFam" id="3.50.50.60:FF:000020">
    <property type="entry name" value="D-amino acid dehydrogenase"/>
    <property type="match status" value="1"/>
</dbReference>
<name>M2TXE5_STUST</name>
<dbReference type="eggNOG" id="COG0665">
    <property type="taxonomic scope" value="Bacteria"/>
</dbReference>
<dbReference type="NCBIfam" id="NF001933">
    <property type="entry name" value="PRK00711.1"/>
    <property type="match status" value="1"/>
</dbReference>
<dbReference type="RefSeq" id="WP_003297845.1">
    <property type="nucleotide sequence ID" value="NZ_AOBS01000008.1"/>
</dbReference>
<feature type="binding site" evidence="7">
    <location>
        <begin position="3"/>
        <end position="17"/>
    </location>
    <ligand>
        <name>FAD</name>
        <dbReference type="ChEBI" id="CHEBI:57692"/>
    </ligand>
</feature>
<sequence>MRVLVLGSGVVGTASAYYLARAGFEVVVVDRQPAVAMETSFANAGQVSPGYASPWAAPGIPLKAMKWLLQRHAPLAIKLTGDVDQYLWMAQMLRNCTAARYAVNKERMVRLSEYSRDCLDELRAETGIAYEGRQLGTTQLFRTQAQLDAAAKDIAVLQRSGVPYELLDRAGIARVEPALAKVSHKLSGALRLPNDQTGDCQMFTARLAEMAVALGVEFRFEQNIQRLDYAGDRLAGVRIDGKLETADRYVLALGSYSPQMLKPLGIRAPVYPLKGYSLTVPISDPAMAPQSTVLDETYKVAITRFDQRIRVGGMAEIAGHDLSLNPRRRETLEMVVGDLYPQGGDPSDAVFWTGLRPATPDGTPIIGATPYRNLFLNTGHGTLGWTMACGSGRVLADLLASKRPQISTEGLDIFRYGKHKETRKHAHPAAAH</sequence>
<evidence type="ECO:0000256" key="5">
    <source>
        <dbReference type="ARBA" id="ARBA00023002"/>
    </source>
</evidence>
<organism evidence="9 10">
    <name type="scientific">Stutzerimonas stutzeri NF13</name>
    <dbReference type="NCBI Taxonomy" id="1212548"/>
    <lineage>
        <taxon>Bacteria</taxon>
        <taxon>Pseudomonadati</taxon>
        <taxon>Pseudomonadota</taxon>
        <taxon>Gammaproteobacteria</taxon>
        <taxon>Pseudomonadales</taxon>
        <taxon>Pseudomonadaceae</taxon>
        <taxon>Stutzerimonas</taxon>
    </lineage>
</organism>
<evidence type="ECO:0000313" key="10">
    <source>
        <dbReference type="Proteomes" id="UP000011700"/>
    </source>
</evidence>
<dbReference type="Gene3D" id="3.50.50.60">
    <property type="entry name" value="FAD/NAD(P)-binding domain"/>
    <property type="match status" value="2"/>
</dbReference>
<dbReference type="PATRIC" id="fig|1212548.4.peg.163"/>
<dbReference type="SUPFAM" id="SSF51905">
    <property type="entry name" value="FAD/NAD(P)-binding domain"/>
    <property type="match status" value="1"/>
</dbReference>
<comment type="caution">
    <text evidence="9">The sequence shown here is derived from an EMBL/GenBank/DDBJ whole genome shotgun (WGS) entry which is preliminary data.</text>
</comment>
<dbReference type="SUPFAM" id="SSF54373">
    <property type="entry name" value="FAD-linked reductases, C-terminal domain"/>
    <property type="match status" value="1"/>
</dbReference>
<dbReference type="OrthoDB" id="9805337at2"/>
<evidence type="ECO:0000256" key="2">
    <source>
        <dbReference type="ARBA" id="ARBA00009410"/>
    </source>
</evidence>
<evidence type="ECO:0000256" key="3">
    <source>
        <dbReference type="ARBA" id="ARBA00022630"/>
    </source>
</evidence>
<comment type="function">
    <text evidence="7">Oxidative deamination of D-amino acids.</text>
</comment>
<dbReference type="Pfam" id="PF01266">
    <property type="entry name" value="DAO"/>
    <property type="match status" value="1"/>
</dbReference>
<dbReference type="Proteomes" id="UP000011700">
    <property type="component" value="Unassembled WGS sequence"/>
</dbReference>
<proteinExistence type="inferred from homology"/>
<dbReference type="GO" id="GO:0005886">
    <property type="term" value="C:plasma membrane"/>
    <property type="evidence" value="ECO:0007669"/>
    <property type="project" value="TreeGrafter"/>
</dbReference>
<evidence type="ECO:0000313" key="9">
    <source>
        <dbReference type="EMBL" id="EME02066.1"/>
    </source>
</evidence>
<dbReference type="InterPro" id="IPR006076">
    <property type="entry name" value="FAD-dep_OxRdtase"/>
</dbReference>
<dbReference type="InterPro" id="IPR023080">
    <property type="entry name" value="DadA"/>
</dbReference>
<evidence type="ECO:0000259" key="8">
    <source>
        <dbReference type="Pfam" id="PF01266"/>
    </source>
</evidence>
<evidence type="ECO:0000256" key="4">
    <source>
        <dbReference type="ARBA" id="ARBA00022827"/>
    </source>
</evidence>
<dbReference type="GO" id="GO:0055130">
    <property type="term" value="P:D-alanine catabolic process"/>
    <property type="evidence" value="ECO:0007669"/>
    <property type="project" value="TreeGrafter"/>
</dbReference>
<dbReference type="HAMAP" id="MF_01202">
    <property type="entry name" value="DadA"/>
    <property type="match status" value="1"/>
</dbReference>
<evidence type="ECO:0000256" key="7">
    <source>
        <dbReference type="HAMAP-Rule" id="MF_01202"/>
    </source>
</evidence>
<dbReference type="Gene3D" id="3.30.9.10">
    <property type="entry name" value="D-Amino Acid Oxidase, subunit A, domain 2"/>
    <property type="match status" value="1"/>
</dbReference>
<keyword evidence="3 7" id="KW-0285">Flavoprotein</keyword>
<keyword evidence="5 7" id="KW-0560">Oxidoreductase</keyword>
<dbReference type="AlphaFoldDB" id="M2TXE5"/>
<dbReference type="InterPro" id="IPR036188">
    <property type="entry name" value="FAD/NAD-bd_sf"/>
</dbReference>